<keyword evidence="1" id="KW-0812">Transmembrane</keyword>
<evidence type="ECO:0000256" key="1">
    <source>
        <dbReference type="SAM" id="Phobius"/>
    </source>
</evidence>
<dbReference type="EMBL" id="MHCJ01000003">
    <property type="protein sequence ID" value="OGY18483.1"/>
    <property type="molecule type" value="Genomic_DNA"/>
</dbReference>
<proteinExistence type="predicted"/>
<dbReference type="AlphaFoldDB" id="A0A1G1VSV1"/>
<evidence type="ECO:0000313" key="3">
    <source>
        <dbReference type="Proteomes" id="UP000179233"/>
    </source>
</evidence>
<organism evidence="2 3">
    <name type="scientific">Candidatus Chisholmbacteria bacterium RIFCSPHIGHO2_01_FULL_52_32</name>
    <dbReference type="NCBI Taxonomy" id="1797591"/>
    <lineage>
        <taxon>Bacteria</taxon>
        <taxon>Candidatus Chisholmiibacteriota</taxon>
    </lineage>
</organism>
<protein>
    <submittedName>
        <fullName evidence="2">Uncharacterized protein</fullName>
    </submittedName>
</protein>
<keyword evidence="1" id="KW-0472">Membrane</keyword>
<sequence>MFLRFLKNLWAVLSRVLRAFGSVQIAILLSLFYYVILGPFAIGYKLVRGFGSAAKYPRTFWIPRKTPSVTQEFLKRQF</sequence>
<accession>A0A1G1VSV1</accession>
<name>A0A1G1VSV1_9BACT</name>
<reference evidence="2 3" key="1">
    <citation type="journal article" date="2016" name="Nat. Commun.">
        <title>Thousands of microbial genomes shed light on interconnected biogeochemical processes in an aquifer system.</title>
        <authorList>
            <person name="Anantharaman K."/>
            <person name="Brown C.T."/>
            <person name="Hug L.A."/>
            <person name="Sharon I."/>
            <person name="Castelle C.J."/>
            <person name="Probst A.J."/>
            <person name="Thomas B.C."/>
            <person name="Singh A."/>
            <person name="Wilkins M.J."/>
            <person name="Karaoz U."/>
            <person name="Brodie E.L."/>
            <person name="Williams K.H."/>
            <person name="Hubbard S.S."/>
            <person name="Banfield J.F."/>
        </authorList>
    </citation>
    <scope>NUCLEOTIDE SEQUENCE [LARGE SCALE GENOMIC DNA]</scope>
</reference>
<dbReference type="Proteomes" id="UP000179233">
    <property type="component" value="Unassembled WGS sequence"/>
</dbReference>
<gene>
    <name evidence="2" type="ORF">A2786_03220</name>
</gene>
<comment type="caution">
    <text evidence="2">The sequence shown here is derived from an EMBL/GenBank/DDBJ whole genome shotgun (WGS) entry which is preliminary data.</text>
</comment>
<feature type="transmembrane region" description="Helical" evidence="1">
    <location>
        <begin position="20"/>
        <end position="42"/>
    </location>
</feature>
<keyword evidence="1" id="KW-1133">Transmembrane helix</keyword>
<evidence type="ECO:0000313" key="2">
    <source>
        <dbReference type="EMBL" id="OGY18483.1"/>
    </source>
</evidence>